<dbReference type="AlphaFoldDB" id="A0AAN7M6X6"/>
<accession>A0AAN7M6X6</accession>
<keyword evidence="3" id="KW-1185">Reference proteome</keyword>
<evidence type="ECO:0000256" key="1">
    <source>
        <dbReference type="SAM" id="MobiDB-lite"/>
    </source>
</evidence>
<dbReference type="EMBL" id="JAXQNO010000004">
    <property type="protein sequence ID" value="KAK4799227.1"/>
    <property type="molecule type" value="Genomic_DNA"/>
</dbReference>
<reference evidence="2 3" key="1">
    <citation type="journal article" date="2023" name="Hortic Res">
        <title>Pangenome of water caltrop reveals structural variations and asymmetric subgenome divergence after allopolyploidization.</title>
        <authorList>
            <person name="Zhang X."/>
            <person name="Chen Y."/>
            <person name="Wang L."/>
            <person name="Yuan Y."/>
            <person name="Fang M."/>
            <person name="Shi L."/>
            <person name="Lu R."/>
            <person name="Comes H.P."/>
            <person name="Ma Y."/>
            <person name="Chen Y."/>
            <person name="Huang G."/>
            <person name="Zhou Y."/>
            <person name="Zheng Z."/>
            <person name="Qiu Y."/>
        </authorList>
    </citation>
    <scope>NUCLEOTIDE SEQUENCE [LARGE SCALE GENOMIC DNA]</scope>
    <source>
        <strain evidence="2">F231</strain>
    </source>
</reference>
<organism evidence="2 3">
    <name type="scientific">Trapa natans</name>
    <name type="common">Water chestnut</name>
    <dbReference type="NCBI Taxonomy" id="22666"/>
    <lineage>
        <taxon>Eukaryota</taxon>
        <taxon>Viridiplantae</taxon>
        <taxon>Streptophyta</taxon>
        <taxon>Embryophyta</taxon>
        <taxon>Tracheophyta</taxon>
        <taxon>Spermatophyta</taxon>
        <taxon>Magnoliopsida</taxon>
        <taxon>eudicotyledons</taxon>
        <taxon>Gunneridae</taxon>
        <taxon>Pentapetalae</taxon>
        <taxon>rosids</taxon>
        <taxon>malvids</taxon>
        <taxon>Myrtales</taxon>
        <taxon>Lythraceae</taxon>
        <taxon>Trapa</taxon>
    </lineage>
</organism>
<dbReference type="Proteomes" id="UP001346149">
    <property type="component" value="Unassembled WGS sequence"/>
</dbReference>
<evidence type="ECO:0000313" key="3">
    <source>
        <dbReference type="Proteomes" id="UP001346149"/>
    </source>
</evidence>
<feature type="region of interest" description="Disordered" evidence="1">
    <location>
        <begin position="1"/>
        <end position="26"/>
    </location>
</feature>
<evidence type="ECO:0000313" key="2">
    <source>
        <dbReference type="EMBL" id="KAK4799227.1"/>
    </source>
</evidence>
<gene>
    <name evidence="2" type="ORF">SAY86_024592</name>
</gene>
<sequence length="140" mass="16017">MLSKEGELEAAQRSLQGRKPTKKSSKEQNLSLTLSLLIYFQYTDFLPVPQSRAPKTTRLGGLEFGTTLAVFNLLFHRFACFRSWFPFIDPKNLQMRVDASNVLEHSPKPQHPGNSILSHPRKFHQKLLREAKVGLNLSRI</sequence>
<comment type="caution">
    <text evidence="2">The sequence shown here is derived from an EMBL/GenBank/DDBJ whole genome shotgun (WGS) entry which is preliminary data.</text>
</comment>
<protein>
    <submittedName>
        <fullName evidence="2">Uncharacterized protein</fullName>
    </submittedName>
</protein>
<name>A0AAN7M6X6_TRANT</name>
<proteinExistence type="predicted"/>